<evidence type="ECO:0000259" key="4">
    <source>
        <dbReference type="PROSITE" id="PS50977"/>
    </source>
</evidence>
<dbReference type="InterPro" id="IPR001647">
    <property type="entry name" value="HTH_TetR"/>
</dbReference>
<dbReference type="InterPro" id="IPR009057">
    <property type="entry name" value="Homeodomain-like_sf"/>
</dbReference>
<evidence type="ECO:0000256" key="2">
    <source>
        <dbReference type="PROSITE-ProRule" id="PRU00335"/>
    </source>
</evidence>
<sequence>MERASTTLRPVPAQRPRPDAPRRRRLAPDDRRQEILEAARRLFAQRPYRTVTTAEIADAAGVARSLVHHYFGGIRDVFLAVAADGAAALSAARTAGAEVPFEERTARNLAASLDVIADNRETWLAIAGHAPDPTDTDIHALLLASKEHAVQRTLQANADLLRDTPQARFALRCFNEFTIEATRLWLLGERSREEVEALLLSTGRRLIRDVIPSLPALGDAGVER</sequence>
<evidence type="ECO:0000313" key="6">
    <source>
        <dbReference type="Proteomes" id="UP000321805"/>
    </source>
</evidence>
<dbReference type="PRINTS" id="PR00455">
    <property type="entry name" value="HTHTETR"/>
</dbReference>
<evidence type="ECO:0000313" key="5">
    <source>
        <dbReference type="EMBL" id="QEC48373.1"/>
    </source>
</evidence>
<name>A0A5B8U5L2_9ACTN</name>
<accession>A0A5B8U5L2</accession>
<feature type="region of interest" description="Disordered" evidence="3">
    <location>
        <begin position="1"/>
        <end position="25"/>
    </location>
</feature>
<feature type="domain" description="HTH tetR-type" evidence="4">
    <location>
        <begin position="29"/>
        <end position="89"/>
    </location>
</feature>
<dbReference type="GO" id="GO:0003700">
    <property type="term" value="F:DNA-binding transcription factor activity"/>
    <property type="evidence" value="ECO:0007669"/>
    <property type="project" value="TreeGrafter"/>
</dbReference>
<protein>
    <submittedName>
        <fullName evidence="5">TetR/AcrR family transcriptional regulator</fullName>
    </submittedName>
</protein>
<dbReference type="Proteomes" id="UP000321805">
    <property type="component" value="Chromosome"/>
</dbReference>
<reference evidence="5 6" key="1">
    <citation type="journal article" date="2018" name="J. Microbiol.">
        <title>Baekduia soli gen. nov., sp. nov., a novel bacterium isolated from the soil of Baekdu Mountain and proposal of a novel family name, Baekduiaceae fam. nov.</title>
        <authorList>
            <person name="An D.S."/>
            <person name="Siddiqi M.Z."/>
            <person name="Kim K.H."/>
            <person name="Yu H.S."/>
            <person name="Im W.T."/>
        </authorList>
    </citation>
    <scope>NUCLEOTIDE SEQUENCE [LARGE SCALE GENOMIC DNA]</scope>
    <source>
        <strain evidence="5 6">BR7-21</strain>
    </source>
</reference>
<dbReference type="OrthoDB" id="8479950at2"/>
<proteinExistence type="predicted"/>
<dbReference type="SUPFAM" id="SSF46689">
    <property type="entry name" value="Homeodomain-like"/>
    <property type="match status" value="1"/>
</dbReference>
<dbReference type="KEGG" id="bsol:FSW04_12880"/>
<dbReference type="PROSITE" id="PS50977">
    <property type="entry name" value="HTH_TETR_2"/>
    <property type="match status" value="1"/>
</dbReference>
<organism evidence="5 6">
    <name type="scientific">Baekduia soli</name>
    <dbReference type="NCBI Taxonomy" id="496014"/>
    <lineage>
        <taxon>Bacteria</taxon>
        <taxon>Bacillati</taxon>
        <taxon>Actinomycetota</taxon>
        <taxon>Thermoleophilia</taxon>
        <taxon>Solirubrobacterales</taxon>
        <taxon>Baekduiaceae</taxon>
        <taxon>Baekduia</taxon>
    </lineage>
</organism>
<dbReference type="InterPro" id="IPR050109">
    <property type="entry name" value="HTH-type_TetR-like_transc_reg"/>
</dbReference>
<keyword evidence="6" id="KW-1185">Reference proteome</keyword>
<feature type="DNA-binding region" description="H-T-H motif" evidence="2">
    <location>
        <begin position="52"/>
        <end position="71"/>
    </location>
</feature>
<evidence type="ECO:0000256" key="3">
    <source>
        <dbReference type="SAM" id="MobiDB-lite"/>
    </source>
</evidence>
<dbReference type="AlphaFoldDB" id="A0A5B8U5L2"/>
<dbReference type="GO" id="GO:0000976">
    <property type="term" value="F:transcription cis-regulatory region binding"/>
    <property type="evidence" value="ECO:0007669"/>
    <property type="project" value="TreeGrafter"/>
</dbReference>
<dbReference type="PANTHER" id="PTHR30055">
    <property type="entry name" value="HTH-TYPE TRANSCRIPTIONAL REGULATOR RUTR"/>
    <property type="match status" value="1"/>
</dbReference>
<gene>
    <name evidence="5" type="ORF">FSW04_12880</name>
</gene>
<dbReference type="PANTHER" id="PTHR30055:SF146">
    <property type="entry name" value="HTH-TYPE TRANSCRIPTIONAL DUAL REGULATOR CECR"/>
    <property type="match status" value="1"/>
</dbReference>
<dbReference type="Gene3D" id="1.10.357.10">
    <property type="entry name" value="Tetracycline Repressor, domain 2"/>
    <property type="match status" value="1"/>
</dbReference>
<keyword evidence="1 2" id="KW-0238">DNA-binding</keyword>
<dbReference type="EMBL" id="CP042430">
    <property type="protein sequence ID" value="QEC48373.1"/>
    <property type="molecule type" value="Genomic_DNA"/>
</dbReference>
<feature type="compositionally biased region" description="Basic and acidic residues" evidence="3">
    <location>
        <begin position="16"/>
        <end position="25"/>
    </location>
</feature>
<dbReference type="Pfam" id="PF00440">
    <property type="entry name" value="TetR_N"/>
    <property type="match status" value="1"/>
</dbReference>
<evidence type="ECO:0000256" key="1">
    <source>
        <dbReference type="ARBA" id="ARBA00023125"/>
    </source>
</evidence>